<feature type="domain" description="Primosomal protein N' 3' DNA-binding" evidence="4">
    <location>
        <begin position="15"/>
        <end position="95"/>
    </location>
</feature>
<dbReference type="GO" id="GO:0006270">
    <property type="term" value="P:DNA replication initiation"/>
    <property type="evidence" value="ECO:0007669"/>
    <property type="project" value="TreeGrafter"/>
</dbReference>
<dbReference type="InterPro" id="IPR042115">
    <property type="entry name" value="PriA_3primeBD_sf"/>
</dbReference>
<dbReference type="Pfam" id="PF17764">
    <property type="entry name" value="PriA_3primeBD"/>
    <property type="match status" value="1"/>
</dbReference>
<dbReference type="InterPro" id="IPR027417">
    <property type="entry name" value="P-loop_NTPase"/>
</dbReference>
<keyword evidence="2" id="KW-0067">ATP-binding</keyword>
<evidence type="ECO:0000259" key="4">
    <source>
        <dbReference type="Pfam" id="PF17764"/>
    </source>
</evidence>
<evidence type="ECO:0000256" key="3">
    <source>
        <dbReference type="ARBA" id="ARBA00023125"/>
    </source>
</evidence>
<dbReference type="Gene3D" id="3.40.50.300">
    <property type="entry name" value="P-loop containing nucleotide triphosphate hydrolases"/>
    <property type="match status" value="1"/>
</dbReference>
<evidence type="ECO:0000256" key="2">
    <source>
        <dbReference type="ARBA" id="ARBA00022840"/>
    </source>
</evidence>
<dbReference type="GO" id="GO:0043138">
    <property type="term" value="F:3'-5' DNA helicase activity"/>
    <property type="evidence" value="ECO:0007669"/>
    <property type="project" value="TreeGrafter"/>
</dbReference>
<accession>A0A0G1XFK4</accession>
<proteinExistence type="predicted"/>
<dbReference type="GO" id="GO:0005524">
    <property type="term" value="F:ATP binding"/>
    <property type="evidence" value="ECO:0007669"/>
    <property type="project" value="UniProtKB-KW"/>
</dbReference>
<dbReference type="GO" id="GO:0006310">
    <property type="term" value="P:DNA recombination"/>
    <property type="evidence" value="ECO:0007669"/>
    <property type="project" value="TreeGrafter"/>
</dbReference>
<sequence length="559" mass="61996">MIIEVVPLIKLPRRFSVFDYQAPNDVCVGDVVRASFRRRPIFAVVTATKTASTEKRLLAIEHVASRAVLNQEDITRLFTVARANVQSPSAIFTQAVLLAAAAPIPFVTPRRRISIDPARLPAIQFATNALKNGSQTFQLSLDESFLFTLAVAKHEKRQVLILVPRERDVAVVAESLPLGANTAVWHGHIPKRKRAELALAWRKGTIKTLIATRQASLLPAKHLGAVIVLEAGNDEHRNERRNPRYDARHAVKLLAAQHGAKLAMIDVLPRPEDVVNQSATWNAWERPELIDLTQRAEHGQIPLVSSTLEEKIKTALQSQKKVLLFMNRKGVAKRLQCGACGHIPFCGTCGNYPTVRVDDLVCERCGAEMWLPKACPACGSPKIGMRGLGGARLEHDLTKVFPEATVARVEKGHPVTQADILLVTEYFFSSVHEPFTKRFGLVADIMADMGFVSSDFRSAENVARKIARLMALAADQQAPCVIQTFARVAVDPLLSPKAFILEECRERERYNLPPFSTIAHLREGETQHQVRIKPDDRTTELSKLNELPDSTIISLDNPV</sequence>
<evidence type="ECO:0000256" key="1">
    <source>
        <dbReference type="ARBA" id="ARBA00022741"/>
    </source>
</evidence>
<dbReference type="PANTHER" id="PTHR30580:SF0">
    <property type="entry name" value="PRIMOSOMAL PROTEIN N"/>
    <property type="match status" value="1"/>
</dbReference>
<dbReference type="AlphaFoldDB" id="A0A0G1XFK4"/>
<dbReference type="InterPro" id="IPR041222">
    <property type="entry name" value="PriA_3primeBD"/>
</dbReference>
<name>A0A0G1XFK4_9BACT</name>
<dbReference type="Proteomes" id="UP000034846">
    <property type="component" value="Unassembled WGS sequence"/>
</dbReference>
<dbReference type="Gene3D" id="3.40.1440.60">
    <property type="entry name" value="PriA, 3(prime) DNA-binding domain"/>
    <property type="match status" value="1"/>
</dbReference>
<keyword evidence="3" id="KW-0238">DNA-binding</keyword>
<protein>
    <submittedName>
        <fullName evidence="5">Primosomal protein</fullName>
    </submittedName>
</protein>
<dbReference type="SUPFAM" id="SSF52540">
    <property type="entry name" value="P-loop containing nucleoside triphosphate hydrolases"/>
    <property type="match status" value="1"/>
</dbReference>
<dbReference type="EMBL" id="LCRD01000036">
    <property type="protein sequence ID" value="KKW29680.1"/>
    <property type="molecule type" value="Genomic_DNA"/>
</dbReference>
<gene>
    <name evidence="5" type="ORF">UY72_C0036G0022</name>
</gene>
<organism evidence="5 6">
    <name type="scientific">Candidatus Uhrbacteria bacterium GW2011_GWD2_52_7</name>
    <dbReference type="NCBI Taxonomy" id="1618989"/>
    <lineage>
        <taxon>Bacteria</taxon>
        <taxon>Candidatus Uhriibacteriota</taxon>
    </lineage>
</organism>
<dbReference type="PANTHER" id="PTHR30580">
    <property type="entry name" value="PRIMOSOMAL PROTEIN N"/>
    <property type="match status" value="1"/>
</dbReference>
<dbReference type="GO" id="GO:0003677">
    <property type="term" value="F:DNA binding"/>
    <property type="evidence" value="ECO:0007669"/>
    <property type="project" value="UniProtKB-KW"/>
</dbReference>
<evidence type="ECO:0000313" key="5">
    <source>
        <dbReference type="EMBL" id="KKW29680.1"/>
    </source>
</evidence>
<dbReference type="GO" id="GO:0006302">
    <property type="term" value="P:double-strand break repair"/>
    <property type="evidence" value="ECO:0007669"/>
    <property type="project" value="TreeGrafter"/>
</dbReference>
<comment type="caution">
    <text evidence="5">The sequence shown here is derived from an EMBL/GenBank/DDBJ whole genome shotgun (WGS) entry which is preliminary data.</text>
</comment>
<reference evidence="5 6" key="1">
    <citation type="journal article" date="2015" name="Nature">
        <title>rRNA introns, odd ribosomes, and small enigmatic genomes across a large radiation of phyla.</title>
        <authorList>
            <person name="Brown C.T."/>
            <person name="Hug L.A."/>
            <person name="Thomas B.C."/>
            <person name="Sharon I."/>
            <person name="Castelle C.J."/>
            <person name="Singh A."/>
            <person name="Wilkins M.J."/>
            <person name="Williams K.H."/>
            <person name="Banfield J.F."/>
        </authorList>
    </citation>
    <scope>NUCLEOTIDE SEQUENCE [LARGE SCALE GENOMIC DNA]</scope>
</reference>
<keyword evidence="1" id="KW-0547">Nucleotide-binding</keyword>
<evidence type="ECO:0000313" key="6">
    <source>
        <dbReference type="Proteomes" id="UP000034846"/>
    </source>
</evidence>